<evidence type="ECO:0000313" key="12">
    <source>
        <dbReference type="EMBL" id="KAL1634466.1"/>
    </source>
</evidence>
<dbReference type="SMART" id="SM00220">
    <property type="entry name" value="S_TKc"/>
    <property type="match status" value="1"/>
</dbReference>
<evidence type="ECO:0000313" key="13">
    <source>
        <dbReference type="Proteomes" id="UP001521184"/>
    </source>
</evidence>
<reference evidence="12 13" key="1">
    <citation type="journal article" date="2023" name="Plant Dis.">
        <title>First Report of Diplodia intermedia Causing Canker and Dieback Diseases on Apple Trees in Canada.</title>
        <authorList>
            <person name="Ellouze W."/>
            <person name="Ilyukhin E."/>
            <person name="Sulman M."/>
            <person name="Ali S."/>
        </authorList>
    </citation>
    <scope>NUCLEOTIDE SEQUENCE [LARGE SCALE GENOMIC DNA]</scope>
    <source>
        <strain evidence="12 13">M45-28</strain>
    </source>
</reference>
<proteinExistence type="predicted"/>
<evidence type="ECO:0000256" key="1">
    <source>
        <dbReference type="ARBA" id="ARBA00003747"/>
    </source>
</evidence>
<keyword evidence="13" id="KW-1185">Reference proteome</keyword>
<evidence type="ECO:0000256" key="8">
    <source>
        <dbReference type="ARBA" id="ARBA00047899"/>
    </source>
</evidence>
<comment type="function">
    <text evidence="1">Component of the EKC/KEOPS complex that is required for the formation of a threonylcarbamoyl group on adenosine at position 37 (t(6)A37) in tRNAs that read codons beginning with adenine. The complex is probably involved in the transfer of the threonylcarbamoyl moiety of threonylcarbamoyl-AMP (TC-AMP) to the N6 group of A37. BUD32 has ATPase activity in the context of the EKC/KEOPS complex and likely plays a supporting role to the catalytic subunit KAE1. The EKC/KEOPS complex also promotes both telomere uncapping and telomere elongation. The complex is required for efficient recruitment of transcriptional coactivators.</text>
</comment>
<dbReference type="PROSITE" id="PS00107">
    <property type="entry name" value="PROTEIN_KINASE_ATP"/>
    <property type="match status" value="1"/>
</dbReference>
<dbReference type="EC" id="2.7.11.1" evidence="3"/>
<dbReference type="SUPFAM" id="SSF56112">
    <property type="entry name" value="Protein kinase-like (PK-like)"/>
    <property type="match status" value="1"/>
</dbReference>
<comment type="caution">
    <text evidence="12">The sequence shown here is derived from an EMBL/GenBank/DDBJ whole genome shotgun (WGS) entry which is preliminary data.</text>
</comment>
<evidence type="ECO:0000256" key="7">
    <source>
        <dbReference type="ARBA" id="ARBA00033194"/>
    </source>
</evidence>
<comment type="subunit">
    <text evidence="2">Component of the EKC/KEOPS complex composed of at least BUD32, CGI121, GON7, KAE1 and PCC1; the whole complex dimerizes.</text>
</comment>
<evidence type="ECO:0000256" key="2">
    <source>
        <dbReference type="ARBA" id="ARBA00011534"/>
    </source>
</evidence>
<dbReference type="Pfam" id="PF00069">
    <property type="entry name" value="Pkinase"/>
    <property type="match status" value="1"/>
</dbReference>
<evidence type="ECO:0000256" key="6">
    <source>
        <dbReference type="ARBA" id="ARBA00030980"/>
    </source>
</evidence>
<dbReference type="InterPro" id="IPR008266">
    <property type="entry name" value="Tyr_kinase_AS"/>
</dbReference>
<dbReference type="InterPro" id="IPR000719">
    <property type="entry name" value="Prot_kinase_dom"/>
</dbReference>
<dbReference type="InterPro" id="IPR017441">
    <property type="entry name" value="Protein_kinase_ATP_BS"/>
</dbReference>
<dbReference type="PROSITE" id="PS00109">
    <property type="entry name" value="PROTEIN_KINASE_TYR"/>
    <property type="match status" value="1"/>
</dbReference>
<accession>A0ABR3T581</accession>
<comment type="catalytic activity">
    <reaction evidence="9">
        <text>L-seryl-[protein] + ATP = O-phospho-L-seryl-[protein] + ADP + H(+)</text>
        <dbReference type="Rhea" id="RHEA:17989"/>
        <dbReference type="Rhea" id="RHEA-COMP:9863"/>
        <dbReference type="Rhea" id="RHEA-COMP:11604"/>
        <dbReference type="ChEBI" id="CHEBI:15378"/>
        <dbReference type="ChEBI" id="CHEBI:29999"/>
        <dbReference type="ChEBI" id="CHEBI:30616"/>
        <dbReference type="ChEBI" id="CHEBI:83421"/>
        <dbReference type="ChEBI" id="CHEBI:456216"/>
        <dbReference type="EC" id="2.7.11.1"/>
    </reaction>
</comment>
<feature type="domain" description="Protein kinase" evidence="11">
    <location>
        <begin position="6"/>
        <end position="323"/>
    </location>
</feature>
<dbReference type="Gene3D" id="1.10.510.10">
    <property type="entry name" value="Transferase(Phosphotransferase) domain 1"/>
    <property type="match status" value="1"/>
</dbReference>
<feature type="binding site" evidence="10">
    <location>
        <position position="34"/>
    </location>
    <ligand>
        <name>ATP</name>
        <dbReference type="ChEBI" id="CHEBI:30616"/>
    </ligand>
</feature>
<keyword evidence="10" id="KW-0067">ATP-binding</keyword>
<gene>
    <name evidence="12" type="ORF">SLS58_010662</name>
</gene>
<evidence type="ECO:0000256" key="5">
    <source>
        <dbReference type="ARBA" id="ARBA00019973"/>
    </source>
</evidence>
<sequence length="429" mass="48225">MQQVDPRVGGVIGRGGTSKVYEVTYANGDTRAMKTASETAAYDRITAVGALRNRVPRYYGVTGIPPSSILLEKLDGVSLGDAIKTLPLEKRDELKNEVTKTLHLLHREAGICHGDICRKNIIIQHGVPKLLDFGISTLKPAVMSDQDEEDWEYDTGRDLSSLRAIFWERTSEESHEQALAHVERMHQYPDYRPEPTLATLLSRIGHPSNKLLDSIIDLVESPSPDLALELARHLSTRAKWSQAVRMLIDCSNRFQASSSNFQTGLVLEMKEAAARYAAEHRWLGSELEPSTTELFNGAIDYYLHSSPGRDDADERVLKLRLELATTLSDADGESGMVQVCEEALEKAMATGKKVGEDLVREFRKLLESSLGELDALMTLMERYKMRGTEYHQRPWSKLPEYQSIYKRMEQAMDLCDVLLLGQELEESLV</sequence>
<dbReference type="InterPro" id="IPR011009">
    <property type="entry name" value="Kinase-like_dom_sf"/>
</dbReference>
<evidence type="ECO:0000256" key="3">
    <source>
        <dbReference type="ARBA" id="ARBA00012513"/>
    </source>
</evidence>
<evidence type="ECO:0000256" key="9">
    <source>
        <dbReference type="ARBA" id="ARBA00048679"/>
    </source>
</evidence>
<evidence type="ECO:0000256" key="4">
    <source>
        <dbReference type="ARBA" id="ARBA00013948"/>
    </source>
</evidence>
<dbReference type="PROSITE" id="PS50011">
    <property type="entry name" value="PROTEIN_KINASE_DOM"/>
    <property type="match status" value="1"/>
</dbReference>
<comment type="catalytic activity">
    <reaction evidence="8">
        <text>L-threonyl-[protein] + ATP = O-phospho-L-threonyl-[protein] + ADP + H(+)</text>
        <dbReference type="Rhea" id="RHEA:46608"/>
        <dbReference type="Rhea" id="RHEA-COMP:11060"/>
        <dbReference type="Rhea" id="RHEA-COMP:11605"/>
        <dbReference type="ChEBI" id="CHEBI:15378"/>
        <dbReference type="ChEBI" id="CHEBI:30013"/>
        <dbReference type="ChEBI" id="CHEBI:30616"/>
        <dbReference type="ChEBI" id="CHEBI:61977"/>
        <dbReference type="ChEBI" id="CHEBI:456216"/>
        <dbReference type="EC" id="2.7.11.1"/>
    </reaction>
</comment>
<keyword evidence="10" id="KW-0547">Nucleotide-binding</keyword>
<dbReference type="EMBL" id="JAKEKT020000131">
    <property type="protein sequence ID" value="KAL1634466.1"/>
    <property type="molecule type" value="Genomic_DNA"/>
</dbReference>
<evidence type="ECO:0000259" key="11">
    <source>
        <dbReference type="PROSITE" id="PS50011"/>
    </source>
</evidence>
<name>A0ABR3T581_9PEZI</name>
<protein>
    <recommendedName>
        <fullName evidence="5">EKC/KEOPS complex subunit BUD32</fullName>
        <ecNumber evidence="3">2.7.11.1</ecNumber>
    </recommendedName>
    <alternativeName>
        <fullName evidence="6 7">Atypical Serine/threonine protein kinase BUD32</fullName>
    </alternativeName>
    <alternativeName>
        <fullName evidence="4">EKC/KEOPS complex subunit bud32</fullName>
    </alternativeName>
</protein>
<evidence type="ECO:0000256" key="10">
    <source>
        <dbReference type="PROSITE-ProRule" id="PRU10141"/>
    </source>
</evidence>
<organism evidence="12 13">
    <name type="scientific">Diplodia intermedia</name>
    <dbReference type="NCBI Taxonomy" id="856260"/>
    <lineage>
        <taxon>Eukaryota</taxon>
        <taxon>Fungi</taxon>
        <taxon>Dikarya</taxon>
        <taxon>Ascomycota</taxon>
        <taxon>Pezizomycotina</taxon>
        <taxon>Dothideomycetes</taxon>
        <taxon>Dothideomycetes incertae sedis</taxon>
        <taxon>Botryosphaeriales</taxon>
        <taxon>Botryosphaeriaceae</taxon>
        <taxon>Diplodia</taxon>
    </lineage>
</organism>
<dbReference type="Proteomes" id="UP001521184">
    <property type="component" value="Unassembled WGS sequence"/>
</dbReference>